<evidence type="ECO:0000313" key="1">
    <source>
        <dbReference type="EMBL" id="KIM85615.1"/>
    </source>
</evidence>
<protein>
    <submittedName>
        <fullName evidence="1">Uncharacterized protein</fullName>
    </submittedName>
</protein>
<dbReference type="Proteomes" id="UP000054166">
    <property type="component" value="Unassembled WGS sequence"/>
</dbReference>
<evidence type="ECO:0000313" key="2">
    <source>
        <dbReference type="Proteomes" id="UP000054166"/>
    </source>
</evidence>
<dbReference type="EMBL" id="KN832984">
    <property type="protein sequence ID" value="KIM85615.1"/>
    <property type="molecule type" value="Genomic_DNA"/>
</dbReference>
<proteinExistence type="predicted"/>
<dbReference type="HOGENOM" id="CLU_2904962_0_0_1"/>
<organism evidence="1 2">
    <name type="scientific">Piloderma croceum (strain F 1598)</name>
    <dbReference type="NCBI Taxonomy" id="765440"/>
    <lineage>
        <taxon>Eukaryota</taxon>
        <taxon>Fungi</taxon>
        <taxon>Dikarya</taxon>
        <taxon>Basidiomycota</taxon>
        <taxon>Agaricomycotina</taxon>
        <taxon>Agaricomycetes</taxon>
        <taxon>Agaricomycetidae</taxon>
        <taxon>Atheliales</taxon>
        <taxon>Atheliaceae</taxon>
        <taxon>Piloderma</taxon>
    </lineage>
</organism>
<dbReference type="AlphaFoldDB" id="A0A0C3FP44"/>
<accession>A0A0C3FP44</accession>
<sequence length="62" mass="7165">MRICYRLLPSGTKLISSVAERALREIEIGRAQGLILFALCKSLWYSQLIFEVFLINARHARK</sequence>
<reference evidence="2" key="2">
    <citation type="submission" date="2015-01" db="EMBL/GenBank/DDBJ databases">
        <title>Evolutionary Origins and Diversification of the Mycorrhizal Mutualists.</title>
        <authorList>
            <consortium name="DOE Joint Genome Institute"/>
            <consortium name="Mycorrhizal Genomics Consortium"/>
            <person name="Kohler A."/>
            <person name="Kuo A."/>
            <person name="Nagy L.G."/>
            <person name="Floudas D."/>
            <person name="Copeland A."/>
            <person name="Barry K.W."/>
            <person name="Cichocki N."/>
            <person name="Veneault-Fourrey C."/>
            <person name="LaButti K."/>
            <person name="Lindquist E.A."/>
            <person name="Lipzen A."/>
            <person name="Lundell T."/>
            <person name="Morin E."/>
            <person name="Murat C."/>
            <person name="Riley R."/>
            <person name="Ohm R."/>
            <person name="Sun H."/>
            <person name="Tunlid A."/>
            <person name="Henrissat B."/>
            <person name="Grigoriev I.V."/>
            <person name="Hibbett D.S."/>
            <person name="Martin F."/>
        </authorList>
    </citation>
    <scope>NUCLEOTIDE SEQUENCE [LARGE SCALE GENOMIC DNA]</scope>
    <source>
        <strain evidence="2">F 1598</strain>
    </source>
</reference>
<name>A0A0C3FP44_PILCF</name>
<gene>
    <name evidence="1" type="ORF">PILCRDRAFT_339511</name>
</gene>
<dbReference type="InParanoid" id="A0A0C3FP44"/>
<keyword evidence="2" id="KW-1185">Reference proteome</keyword>
<reference evidence="1 2" key="1">
    <citation type="submission" date="2014-04" db="EMBL/GenBank/DDBJ databases">
        <authorList>
            <consortium name="DOE Joint Genome Institute"/>
            <person name="Kuo A."/>
            <person name="Tarkka M."/>
            <person name="Buscot F."/>
            <person name="Kohler A."/>
            <person name="Nagy L.G."/>
            <person name="Floudas D."/>
            <person name="Copeland A."/>
            <person name="Barry K.W."/>
            <person name="Cichocki N."/>
            <person name="Veneault-Fourrey C."/>
            <person name="LaButti K."/>
            <person name="Lindquist E.A."/>
            <person name="Lipzen A."/>
            <person name="Lundell T."/>
            <person name="Morin E."/>
            <person name="Murat C."/>
            <person name="Sun H."/>
            <person name="Tunlid A."/>
            <person name="Henrissat B."/>
            <person name="Grigoriev I.V."/>
            <person name="Hibbett D.S."/>
            <person name="Martin F."/>
            <person name="Nordberg H.P."/>
            <person name="Cantor M.N."/>
            <person name="Hua S.X."/>
        </authorList>
    </citation>
    <scope>NUCLEOTIDE SEQUENCE [LARGE SCALE GENOMIC DNA]</scope>
    <source>
        <strain evidence="1 2">F 1598</strain>
    </source>
</reference>